<dbReference type="InterPro" id="IPR029063">
    <property type="entry name" value="SAM-dependent_MTases_sf"/>
</dbReference>
<proteinExistence type="predicted"/>
<sequence>MAKTHRIFQEPRDGIVAHTSISKAIATIPLVESWLGLVTDEIWPAFTRMVDAIEEWSDSQEPNETGYNLATNQFDAYFEGMKKSTHREKRFADVITFFHAGGKWERAELIEHYNWEIMSEGLVVELGGMANEVCLFLGISTPVANSINRGSDFTMKSCLNGRERDADEWDQLFEKADSRFKLQGIAAVPNSRFSVIEAIWEDGSAPGLRRT</sequence>
<evidence type="ECO:0000313" key="2">
    <source>
        <dbReference type="Proteomes" id="UP000297452"/>
    </source>
</evidence>
<dbReference type="Gene3D" id="3.40.50.150">
    <property type="entry name" value="Vaccinia Virus protein VP39"/>
    <property type="match status" value="2"/>
</dbReference>
<evidence type="ECO:0000313" key="1">
    <source>
        <dbReference type="EMBL" id="TGO60272.1"/>
    </source>
</evidence>
<keyword evidence="2" id="KW-1185">Reference proteome</keyword>
<dbReference type="Proteomes" id="UP000297452">
    <property type="component" value="Unassembled WGS sequence"/>
</dbReference>
<reference evidence="1 2" key="1">
    <citation type="submission" date="2017-12" db="EMBL/GenBank/DDBJ databases">
        <title>Comparative genomics of Botrytis spp.</title>
        <authorList>
            <person name="Valero-Jimenez C.A."/>
            <person name="Tapia P."/>
            <person name="Veloso J."/>
            <person name="Silva-Moreno E."/>
            <person name="Staats M."/>
            <person name="Valdes J.H."/>
            <person name="Van Kan J.A.L."/>
        </authorList>
    </citation>
    <scope>NUCLEOTIDE SEQUENCE [LARGE SCALE GENOMIC DNA]</scope>
    <source>
        <strain evidence="1 2">MUCL2120</strain>
    </source>
</reference>
<dbReference type="PANTHER" id="PTHR43712">
    <property type="entry name" value="PUTATIVE (AFU_ORTHOLOGUE AFUA_4G14580)-RELATED"/>
    <property type="match status" value="1"/>
</dbReference>
<dbReference type="AlphaFoldDB" id="A0A4Z1IL70"/>
<organism evidence="1 2">
    <name type="scientific">Botryotinia narcissicola</name>
    <dbReference type="NCBI Taxonomy" id="278944"/>
    <lineage>
        <taxon>Eukaryota</taxon>
        <taxon>Fungi</taxon>
        <taxon>Dikarya</taxon>
        <taxon>Ascomycota</taxon>
        <taxon>Pezizomycotina</taxon>
        <taxon>Leotiomycetes</taxon>
        <taxon>Helotiales</taxon>
        <taxon>Sclerotiniaceae</taxon>
        <taxon>Botryotinia</taxon>
    </lineage>
</organism>
<dbReference type="EMBL" id="PQXJ01000148">
    <property type="protein sequence ID" value="TGO60272.1"/>
    <property type="molecule type" value="Genomic_DNA"/>
</dbReference>
<protein>
    <submittedName>
        <fullName evidence="1">Uncharacterized protein</fullName>
    </submittedName>
</protein>
<gene>
    <name evidence="1" type="ORF">BOTNAR_0148g00100</name>
</gene>
<dbReference type="PANTHER" id="PTHR43712:SF12">
    <property type="entry name" value="STERIGMATOCYSTIN 8-O-METHYLTRANSFERASE"/>
    <property type="match status" value="1"/>
</dbReference>
<name>A0A4Z1IL70_9HELO</name>
<comment type="caution">
    <text evidence="1">The sequence shown here is derived from an EMBL/GenBank/DDBJ whole genome shotgun (WGS) entry which is preliminary data.</text>
</comment>
<accession>A0A4Z1IL70</accession>
<dbReference type="OrthoDB" id="1606438at2759"/>